<evidence type="ECO:0000256" key="2">
    <source>
        <dbReference type="SAM" id="Phobius"/>
    </source>
</evidence>
<dbReference type="OrthoDB" id="10378576at2759"/>
<evidence type="ECO:0000313" key="4">
    <source>
        <dbReference type="Proteomes" id="UP000236546"/>
    </source>
</evidence>
<reference evidence="3 4" key="1">
    <citation type="submission" date="2017-02" db="EMBL/GenBank/DDBJ databases">
        <title>Genomes of Trichoderma spp. with biocontrol activity.</title>
        <authorList>
            <person name="Gardiner D."/>
            <person name="Kazan K."/>
            <person name="Vos C."/>
            <person name="Harvey P."/>
        </authorList>
    </citation>
    <scope>NUCLEOTIDE SEQUENCE [LARGE SCALE GENOMIC DNA]</scope>
    <source>
        <strain evidence="3 4">A5MH</strain>
    </source>
</reference>
<dbReference type="EMBL" id="MTYH01000093">
    <property type="protein sequence ID" value="PNP39095.1"/>
    <property type="molecule type" value="Genomic_DNA"/>
</dbReference>
<feature type="transmembrane region" description="Helical" evidence="2">
    <location>
        <begin position="144"/>
        <end position="164"/>
    </location>
</feature>
<dbReference type="Proteomes" id="UP000236546">
    <property type="component" value="Unassembled WGS sequence"/>
</dbReference>
<sequence length="355" mass="40258">MSEQAFRAVSSVAVTGNDTITPEQLSMAAALIPLLTFPLLPPLHSHKMVFWSSLLNLVSYMFNFCLWAAGAPYIHLTYFTICMTILSLMLGWWTIFDFKPYTEWEQCDVSWSGYVACSLSSFHFATLGGYFIAFDNLLVWKNTVLLIAWCTITLLAVFGIFATFRTPFSTFFYNYTVRRMPVVFWLDRYAFQTHADVDPGGYTAVNNQSDSDDDMPPLLTSIAVDDTDNDADDELGDSTDQDAREGGDADARRRVEQDGGESHEEQYFGRYFVPYPGFESRSEQRFMPHHSQYFKRHFGLRFEQRSGQEAGQHGQTSGITRKIVEERCTLWGIAAMGFVCASVPVLLALQYIALN</sequence>
<comment type="caution">
    <text evidence="3">The sequence shown here is derived from an EMBL/GenBank/DDBJ whole genome shotgun (WGS) entry which is preliminary data.</text>
</comment>
<keyword evidence="2" id="KW-0472">Membrane</keyword>
<evidence type="ECO:0000256" key="1">
    <source>
        <dbReference type="SAM" id="MobiDB-lite"/>
    </source>
</evidence>
<dbReference type="AlphaFoldDB" id="A0A2K0T0P1"/>
<feature type="transmembrane region" description="Helical" evidence="2">
    <location>
        <begin position="48"/>
        <end position="69"/>
    </location>
</feature>
<feature type="compositionally biased region" description="Acidic residues" evidence="1">
    <location>
        <begin position="225"/>
        <end position="240"/>
    </location>
</feature>
<feature type="region of interest" description="Disordered" evidence="1">
    <location>
        <begin position="202"/>
        <end position="264"/>
    </location>
</feature>
<feature type="compositionally biased region" description="Basic and acidic residues" evidence="1">
    <location>
        <begin position="241"/>
        <end position="264"/>
    </location>
</feature>
<name>A0A2K0T0P1_9HYPO</name>
<organism evidence="3 4">
    <name type="scientific">Trichoderma gamsii</name>
    <dbReference type="NCBI Taxonomy" id="398673"/>
    <lineage>
        <taxon>Eukaryota</taxon>
        <taxon>Fungi</taxon>
        <taxon>Dikarya</taxon>
        <taxon>Ascomycota</taxon>
        <taxon>Pezizomycotina</taxon>
        <taxon>Sordariomycetes</taxon>
        <taxon>Hypocreomycetidae</taxon>
        <taxon>Hypocreales</taxon>
        <taxon>Hypocreaceae</taxon>
        <taxon>Trichoderma</taxon>
    </lineage>
</organism>
<gene>
    <name evidence="3" type="ORF">TGAMA5MH_08947</name>
</gene>
<evidence type="ECO:0000313" key="3">
    <source>
        <dbReference type="EMBL" id="PNP39095.1"/>
    </source>
</evidence>
<feature type="transmembrane region" description="Helical" evidence="2">
    <location>
        <begin position="111"/>
        <end position="132"/>
    </location>
</feature>
<keyword evidence="2" id="KW-1133">Transmembrane helix</keyword>
<proteinExistence type="predicted"/>
<protein>
    <submittedName>
        <fullName evidence="3">Uncharacterized protein</fullName>
    </submittedName>
</protein>
<keyword evidence="2" id="KW-0812">Transmembrane</keyword>
<accession>A0A2K0T0P1</accession>
<feature type="transmembrane region" description="Helical" evidence="2">
    <location>
        <begin position="76"/>
        <end position="96"/>
    </location>
</feature>
<feature type="transmembrane region" description="Helical" evidence="2">
    <location>
        <begin position="330"/>
        <end position="354"/>
    </location>
</feature>